<evidence type="ECO:0000313" key="16">
    <source>
        <dbReference type="Proteomes" id="UP000199135"/>
    </source>
</evidence>
<dbReference type="InterPro" id="IPR001996">
    <property type="entry name" value="PTS_IIB_1"/>
</dbReference>
<dbReference type="Pfam" id="PF02378">
    <property type="entry name" value="PTS_EIIC"/>
    <property type="match status" value="1"/>
</dbReference>
<sequence>MNKEEVLGKFQRLGKVLMTPVLILPIAGILVGLGNAFTSKSLIAVAPWLGTIVPTMIFTLCKVAGNVVMGNIPAIFAICVAYGFAKSEKATAALCGFLGYMTMNTVMGTFLTTTGVIDPANLATGQSSILGVSTLDTGVIGGLAVGALVAWLHNRYYKIELPPVLSIFNGTRFIPAVTLLFCTVLGLLMSFIFPPIQGALGMLSEFIRSTGALGSFVYGAAERLLLPFGLHHFVYLPFMFTSLGGTATIDGMDLTGAVNIYNAILNSSSTPFDIEVSRFVMNGKVIFAMFGLTGAALAFYRTALPENKKKVGALMIAVVIPCFFMGITEPIEYSFLFIAPVLYVFHAVMAGLAYALTYLLNFNVAGSAAFGGPFLSLVFNGILGAGKGSNWQVILILGPAYFAAYYFAFKAIILKKGLKTPGREDASDEDDAPQATVSSTEISKVIPQIIQAVGGAQNIKSADACFTRLRLQLNDMDKVADDGVFTRDLGANGIVHVSGGVQIVYGNKASLYATQMREALEQE</sequence>
<feature type="transmembrane region" description="Helical" evidence="12">
    <location>
        <begin position="364"/>
        <end position="385"/>
    </location>
</feature>
<evidence type="ECO:0000313" key="15">
    <source>
        <dbReference type="EMBL" id="SEH43195.1"/>
    </source>
</evidence>
<evidence type="ECO:0000256" key="3">
    <source>
        <dbReference type="ARBA" id="ARBA00022475"/>
    </source>
</evidence>
<dbReference type="PROSITE" id="PS51103">
    <property type="entry name" value="PTS_EIIC_TYPE_1"/>
    <property type="match status" value="1"/>
</dbReference>
<feature type="transmembrane region" description="Helical" evidence="12">
    <location>
        <begin position="391"/>
        <end position="409"/>
    </location>
</feature>
<evidence type="ECO:0000256" key="7">
    <source>
        <dbReference type="ARBA" id="ARBA00022692"/>
    </source>
</evidence>
<dbReference type="InterPro" id="IPR003352">
    <property type="entry name" value="PTS_EIIC"/>
</dbReference>
<keyword evidence="6" id="KW-0598">Phosphotransferase system</keyword>
<dbReference type="NCBIfam" id="TIGR00826">
    <property type="entry name" value="EIIB_glc"/>
    <property type="match status" value="1"/>
</dbReference>
<dbReference type="InterPro" id="IPR036878">
    <property type="entry name" value="Glu_permease_IIB"/>
</dbReference>
<dbReference type="PANTHER" id="PTHR30009">
    <property type="entry name" value="CYTOCHROME C-TYPE SYNTHESIS PROTEIN AND PTS TRANSMEMBRANE COMPONENT"/>
    <property type="match status" value="1"/>
</dbReference>
<keyword evidence="16" id="KW-1185">Reference proteome</keyword>
<feature type="domain" description="PTS EIIC type-1" evidence="14">
    <location>
        <begin position="4"/>
        <end position="425"/>
    </location>
</feature>
<feature type="transmembrane region" description="Helical" evidence="12">
    <location>
        <begin position="21"/>
        <end position="43"/>
    </location>
</feature>
<evidence type="ECO:0000256" key="4">
    <source>
        <dbReference type="ARBA" id="ARBA00022597"/>
    </source>
</evidence>
<feature type="transmembrane region" description="Helical" evidence="12">
    <location>
        <begin position="311"/>
        <end position="327"/>
    </location>
</feature>
<reference evidence="15 16" key="1">
    <citation type="submission" date="2016-10" db="EMBL/GenBank/DDBJ databases">
        <authorList>
            <person name="Varghese N."/>
            <person name="Submissions S."/>
        </authorList>
    </citation>
    <scope>NUCLEOTIDE SEQUENCE [LARGE SCALE GENOMIC DNA]</scope>
    <source>
        <strain evidence="15 16">WCP15</strain>
    </source>
</reference>
<feature type="transmembrane region" description="Helical" evidence="12">
    <location>
        <begin position="233"/>
        <end position="249"/>
    </location>
</feature>
<name>A0A1H6IAI1_9ACTN</name>
<feature type="domain" description="PTS EIIB type-1" evidence="13">
    <location>
        <begin position="443"/>
        <end position="523"/>
    </location>
</feature>
<feature type="transmembrane region" description="Helical" evidence="12">
    <location>
        <begin position="129"/>
        <end position="152"/>
    </location>
</feature>
<evidence type="ECO:0000256" key="11">
    <source>
        <dbReference type="PROSITE-ProRule" id="PRU00421"/>
    </source>
</evidence>
<dbReference type="EMBL" id="FNWT01000002">
    <property type="protein sequence ID" value="SEH43195.1"/>
    <property type="molecule type" value="Genomic_DNA"/>
</dbReference>
<dbReference type="PANTHER" id="PTHR30009:SF24">
    <property type="entry name" value="PTS SYSTEM, IIBC COMPONENT"/>
    <property type="match status" value="1"/>
</dbReference>
<evidence type="ECO:0000256" key="12">
    <source>
        <dbReference type="SAM" id="Phobius"/>
    </source>
</evidence>
<evidence type="ECO:0000256" key="2">
    <source>
        <dbReference type="ARBA" id="ARBA00022448"/>
    </source>
</evidence>
<keyword evidence="3" id="KW-1003">Cell membrane</keyword>
<keyword evidence="5" id="KW-0808">Transferase</keyword>
<feature type="transmembrane region" description="Helical" evidence="12">
    <location>
        <begin position="199"/>
        <end position="221"/>
    </location>
</feature>
<evidence type="ECO:0000256" key="6">
    <source>
        <dbReference type="ARBA" id="ARBA00022683"/>
    </source>
</evidence>
<dbReference type="RefSeq" id="WP_078687017.1">
    <property type="nucleotide sequence ID" value="NZ_FNWT01000002.1"/>
</dbReference>
<feature type="transmembrane region" description="Helical" evidence="12">
    <location>
        <begin position="97"/>
        <end position="117"/>
    </location>
</feature>
<dbReference type="Gene3D" id="3.30.1360.60">
    <property type="entry name" value="Glucose permease domain IIB"/>
    <property type="match status" value="1"/>
</dbReference>
<accession>A0A1H6IAI1</accession>
<dbReference type="PROSITE" id="PS51098">
    <property type="entry name" value="PTS_EIIB_TYPE_1"/>
    <property type="match status" value="1"/>
</dbReference>
<keyword evidence="9 12" id="KW-1133">Transmembrane helix</keyword>
<feature type="transmembrane region" description="Helical" evidence="12">
    <location>
        <begin position="63"/>
        <end position="85"/>
    </location>
</feature>
<keyword evidence="10 12" id="KW-0472">Membrane</keyword>
<gene>
    <name evidence="15" type="ORF">SAMN05216447_102135</name>
</gene>
<keyword evidence="2" id="KW-0813">Transport</keyword>
<evidence type="ECO:0000259" key="14">
    <source>
        <dbReference type="PROSITE" id="PS51103"/>
    </source>
</evidence>
<feature type="transmembrane region" description="Helical" evidence="12">
    <location>
        <begin position="333"/>
        <end position="357"/>
    </location>
</feature>
<feature type="transmembrane region" description="Helical" evidence="12">
    <location>
        <begin position="279"/>
        <end position="299"/>
    </location>
</feature>
<comment type="caution">
    <text evidence="15">The sequence shown here is derived from an EMBL/GenBank/DDBJ whole genome shotgun (WGS) entry which is preliminary data.</text>
</comment>
<feature type="active site" description="Phosphocysteine intermediate; for EIIB activity" evidence="11">
    <location>
        <position position="465"/>
    </location>
</feature>
<evidence type="ECO:0000259" key="13">
    <source>
        <dbReference type="PROSITE" id="PS51098"/>
    </source>
</evidence>
<keyword evidence="4" id="KW-0762">Sugar transport</keyword>
<feature type="transmembrane region" description="Helical" evidence="12">
    <location>
        <begin position="173"/>
        <end position="193"/>
    </location>
</feature>
<dbReference type="SUPFAM" id="SSF55604">
    <property type="entry name" value="Glucose permease domain IIB"/>
    <property type="match status" value="1"/>
</dbReference>
<dbReference type="Proteomes" id="UP000199135">
    <property type="component" value="Unassembled WGS sequence"/>
</dbReference>
<keyword evidence="8" id="KW-0418">Kinase</keyword>
<evidence type="ECO:0000256" key="10">
    <source>
        <dbReference type="ARBA" id="ARBA00023136"/>
    </source>
</evidence>
<comment type="subcellular location">
    <subcellularLocation>
        <location evidence="1">Cell membrane</location>
        <topology evidence="1">Multi-pass membrane protein</topology>
    </subcellularLocation>
</comment>
<dbReference type="Pfam" id="PF00367">
    <property type="entry name" value="PTS_EIIB"/>
    <property type="match status" value="1"/>
</dbReference>
<proteinExistence type="predicted"/>
<dbReference type="CDD" id="cd00212">
    <property type="entry name" value="PTS_IIB_glc"/>
    <property type="match status" value="1"/>
</dbReference>
<evidence type="ECO:0000256" key="5">
    <source>
        <dbReference type="ARBA" id="ARBA00022679"/>
    </source>
</evidence>
<dbReference type="InterPro" id="IPR013013">
    <property type="entry name" value="PTS_EIIC_1"/>
</dbReference>
<evidence type="ECO:0000256" key="9">
    <source>
        <dbReference type="ARBA" id="ARBA00022989"/>
    </source>
</evidence>
<dbReference type="PROSITE" id="PS01035">
    <property type="entry name" value="PTS_EIIB_TYPE_1_CYS"/>
    <property type="match status" value="1"/>
</dbReference>
<evidence type="ECO:0000256" key="8">
    <source>
        <dbReference type="ARBA" id="ARBA00022777"/>
    </source>
</evidence>
<keyword evidence="7 12" id="KW-0812">Transmembrane</keyword>
<organism evidence="15 16">
    <name type="scientific">Parafannyhessea umbonata</name>
    <dbReference type="NCBI Taxonomy" id="604330"/>
    <lineage>
        <taxon>Bacteria</taxon>
        <taxon>Bacillati</taxon>
        <taxon>Actinomycetota</taxon>
        <taxon>Coriobacteriia</taxon>
        <taxon>Coriobacteriales</taxon>
        <taxon>Atopobiaceae</taxon>
        <taxon>Parafannyhessea</taxon>
    </lineage>
</organism>
<evidence type="ECO:0000256" key="1">
    <source>
        <dbReference type="ARBA" id="ARBA00004651"/>
    </source>
</evidence>
<dbReference type="InterPro" id="IPR018113">
    <property type="entry name" value="PTrfase_EIIB_Cys"/>
</dbReference>
<protein>
    <submittedName>
        <fullName evidence="15">PTS system IIB component, Glc family /PTS system IIC component, Glc family</fullName>
    </submittedName>
</protein>
<dbReference type="InterPro" id="IPR050429">
    <property type="entry name" value="PTS_Glucose_EIICBA"/>
</dbReference>